<comment type="caution">
    <text evidence="21">The sequence shown here is derived from an EMBL/GenBank/DDBJ whole genome shotgun (WGS) entry which is preliminary data.</text>
</comment>
<dbReference type="CDD" id="cd06140">
    <property type="entry name" value="DNA_polA_I_Bacillus_like_exo"/>
    <property type="match status" value="1"/>
</dbReference>
<dbReference type="InterPro" id="IPR018320">
    <property type="entry name" value="DNA_polymerase_1"/>
</dbReference>
<dbReference type="GO" id="GO:0006302">
    <property type="term" value="P:double-strand break repair"/>
    <property type="evidence" value="ECO:0007669"/>
    <property type="project" value="TreeGrafter"/>
</dbReference>
<evidence type="ECO:0000256" key="16">
    <source>
        <dbReference type="NCBIfam" id="TIGR00593"/>
    </source>
</evidence>
<dbReference type="InterPro" id="IPR001098">
    <property type="entry name" value="DNA-dir_DNA_pol_A_palm_dom"/>
</dbReference>
<evidence type="ECO:0000313" key="22">
    <source>
        <dbReference type="Proteomes" id="UP000051439"/>
    </source>
</evidence>
<dbReference type="AlphaFoldDB" id="A0A0R1P1C7"/>
<evidence type="ECO:0000256" key="7">
    <source>
        <dbReference type="ARBA" id="ARBA00022705"/>
    </source>
</evidence>
<dbReference type="PROSITE" id="PS00447">
    <property type="entry name" value="DNA_POLYMERASE_A"/>
    <property type="match status" value="1"/>
</dbReference>
<dbReference type="NCBIfam" id="TIGR00593">
    <property type="entry name" value="pola"/>
    <property type="match status" value="1"/>
</dbReference>
<evidence type="ECO:0000256" key="11">
    <source>
        <dbReference type="ARBA" id="ARBA00022839"/>
    </source>
</evidence>
<comment type="subunit">
    <text evidence="2 17">Single-chain monomer with multiple functions.</text>
</comment>
<dbReference type="EMBL" id="AZEB01000001">
    <property type="protein sequence ID" value="KRL23530.1"/>
    <property type="molecule type" value="Genomic_DNA"/>
</dbReference>
<evidence type="ECO:0000259" key="20">
    <source>
        <dbReference type="SMART" id="SM00482"/>
    </source>
</evidence>
<evidence type="ECO:0000256" key="8">
    <source>
        <dbReference type="ARBA" id="ARBA00022722"/>
    </source>
</evidence>
<keyword evidence="13 17" id="KW-0238">DNA-binding</keyword>
<dbReference type="Pfam" id="PF01367">
    <property type="entry name" value="5_3_exonuc"/>
    <property type="match status" value="1"/>
</dbReference>
<dbReference type="SMART" id="SM00475">
    <property type="entry name" value="53EXOc"/>
    <property type="match status" value="1"/>
</dbReference>
<dbReference type="InterPro" id="IPR019760">
    <property type="entry name" value="DNA-dir_DNA_pol_A_CS"/>
</dbReference>
<comment type="catalytic activity">
    <reaction evidence="15 17">
        <text>DNA(n) + a 2'-deoxyribonucleoside 5'-triphosphate = DNA(n+1) + diphosphate</text>
        <dbReference type="Rhea" id="RHEA:22508"/>
        <dbReference type="Rhea" id="RHEA-COMP:17339"/>
        <dbReference type="Rhea" id="RHEA-COMP:17340"/>
        <dbReference type="ChEBI" id="CHEBI:33019"/>
        <dbReference type="ChEBI" id="CHEBI:61560"/>
        <dbReference type="ChEBI" id="CHEBI:173112"/>
        <dbReference type="EC" id="2.7.7.7"/>
    </reaction>
</comment>
<dbReference type="GO" id="GO:0008408">
    <property type="term" value="F:3'-5' exonuclease activity"/>
    <property type="evidence" value="ECO:0007669"/>
    <property type="project" value="InterPro"/>
</dbReference>
<dbReference type="InterPro" id="IPR002562">
    <property type="entry name" value="3'-5'_exonuclease_dom"/>
</dbReference>
<keyword evidence="12 17" id="KW-0239">DNA-directed DNA polymerase</keyword>
<dbReference type="SUPFAM" id="SSF53098">
    <property type="entry name" value="Ribonuclease H-like"/>
    <property type="match status" value="1"/>
</dbReference>
<keyword evidence="10" id="KW-0378">Hydrolase</keyword>
<keyword evidence="22" id="KW-1185">Reference proteome</keyword>
<dbReference type="PRINTS" id="PR00868">
    <property type="entry name" value="DNAPOLI"/>
</dbReference>
<dbReference type="Pfam" id="PF22619">
    <property type="entry name" value="DNA_polI_exo1"/>
    <property type="match status" value="1"/>
</dbReference>
<name>A0A0R1P1C7_9LACO</name>
<dbReference type="SUPFAM" id="SSF56672">
    <property type="entry name" value="DNA/RNA polymerases"/>
    <property type="match status" value="1"/>
</dbReference>
<dbReference type="InterPro" id="IPR029060">
    <property type="entry name" value="PIN-like_dom_sf"/>
</dbReference>
<evidence type="ECO:0000256" key="14">
    <source>
        <dbReference type="ARBA" id="ARBA00023204"/>
    </source>
</evidence>
<feature type="domain" description="3'-5' exonuclease" evidence="18">
    <location>
        <begin position="308"/>
        <end position="476"/>
    </location>
</feature>
<evidence type="ECO:0000256" key="13">
    <source>
        <dbReference type="ARBA" id="ARBA00023125"/>
    </source>
</evidence>
<dbReference type="FunFam" id="3.40.50.1010:FF:000001">
    <property type="entry name" value="DNA polymerase I"/>
    <property type="match status" value="1"/>
</dbReference>
<organism evidence="21 22">
    <name type="scientific">Lentilactobacillus kisonensis DSM 19906 = JCM 15041</name>
    <dbReference type="NCBI Taxonomy" id="1423766"/>
    <lineage>
        <taxon>Bacteria</taxon>
        <taxon>Bacillati</taxon>
        <taxon>Bacillota</taxon>
        <taxon>Bacilli</taxon>
        <taxon>Lactobacillales</taxon>
        <taxon>Lactobacillaceae</taxon>
        <taxon>Lentilactobacillus</taxon>
    </lineage>
</organism>
<evidence type="ECO:0000256" key="3">
    <source>
        <dbReference type="ARBA" id="ARBA00012417"/>
    </source>
</evidence>
<comment type="similarity">
    <text evidence="1 17">Belongs to the DNA polymerase type-A family.</text>
</comment>
<dbReference type="FunFam" id="1.20.1060.10:FF:000001">
    <property type="entry name" value="DNA polymerase I"/>
    <property type="match status" value="1"/>
</dbReference>
<evidence type="ECO:0000259" key="19">
    <source>
        <dbReference type="SMART" id="SM00475"/>
    </source>
</evidence>
<dbReference type="CDD" id="cd08637">
    <property type="entry name" value="DNA_pol_A_pol_I_C"/>
    <property type="match status" value="1"/>
</dbReference>
<evidence type="ECO:0000256" key="6">
    <source>
        <dbReference type="ARBA" id="ARBA00022695"/>
    </source>
</evidence>
<evidence type="ECO:0000256" key="1">
    <source>
        <dbReference type="ARBA" id="ARBA00007705"/>
    </source>
</evidence>
<evidence type="ECO:0000256" key="17">
    <source>
        <dbReference type="RuleBase" id="RU004460"/>
    </source>
</evidence>
<dbReference type="SUPFAM" id="SSF88723">
    <property type="entry name" value="PIN domain-like"/>
    <property type="match status" value="1"/>
</dbReference>
<dbReference type="InterPro" id="IPR008918">
    <property type="entry name" value="HhH2"/>
</dbReference>
<keyword evidence="7 17" id="KW-0235">DNA replication</keyword>
<dbReference type="GO" id="GO:0003887">
    <property type="term" value="F:DNA-directed DNA polymerase activity"/>
    <property type="evidence" value="ECO:0007669"/>
    <property type="project" value="UniProtKB-UniRule"/>
</dbReference>
<dbReference type="RefSeq" id="WP_008856909.1">
    <property type="nucleotide sequence ID" value="NZ_AZEB01000001.1"/>
</dbReference>
<keyword evidence="9 17" id="KW-0227">DNA damage</keyword>
<dbReference type="SMART" id="SM00482">
    <property type="entry name" value="POLAc"/>
    <property type="match status" value="1"/>
</dbReference>
<evidence type="ECO:0000256" key="2">
    <source>
        <dbReference type="ARBA" id="ARBA00011541"/>
    </source>
</evidence>
<dbReference type="InterPro" id="IPR036397">
    <property type="entry name" value="RNaseH_sf"/>
</dbReference>
<sequence length="885" mass="100398">MTKKLLLIDGNSIAFKAFYALYQSLDRFTNSSGLHTSAIYGFNRMLDKVLEEEKPTDVLVAFDAGKVTFRTKMYSDYKGGRAKTPSELSEQFPFIKQLVNARGIKDYELPDYEADDIIGTLARQAERAGNYQVVIITGDRDLTQLTSAKTTVQVSKKGVTELEKYTPDYVEKKLGVKPSQIIEIKGLKGDNSDNYPGVEKVGDKTALKLVQQFGTIDNLYDHIDDVSGKKLKEHLINDQDQAKRARTLATINRDAPVTISLADLKYEGDDLDQLTDFYERMNFKSFLAKLAVDDDGDNQEQLAKINYQVLTKDNVALLKEFKDEVSFHLEMATENYHTSPILGFAIGHGDKWYATNDISLLTNPDAMTLLTSSTIAKNVFDAKRTYVGLYRESIELKNVDFDMLLVSYLLNTTNNSNDVGTVARLHGFQNIKTDEEVYGKGAKREIDAESPEFLTHIVHKAKAIDQLHNDMFADLDKHNQTKLYREIEIKIAFVLAKMEISGIKVNPETLEEMGSKFTERLSEIKQTIYQQAGEEFNIGSPKQLGVILFEKLRLPILKKTKTGYSTAVDVLEKLAPDAPIVQNVLDYRQISKLLSTYVDGLLKVIHQDDSKVHTRYLQTLTQTGRLSSVDPNLQNIPVRSDEGRLIRQAFVPSHPNWQIFSSDYSQIELRVLASITGDKNMQEAFKEGEDIHATTARRIFGLNSNDEVTPELRRQAKAVNFGIVYGISDFGLSKNTGITRKQAHQFIERYFEEYPGVKKYTEDIVEFARNHRFVETIAHRRRYLPDINSRNFNLRSFAERTAMNTPIQGSAADIIKIAMINMDEALKGMRTTMLLQVHDELIFEVPDEELETVKKLIPKVMDSAISLNVPLKVESHWGKTWYDAK</sequence>
<dbReference type="InterPro" id="IPR043502">
    <property type="entry name" value="DNA/RNA_pol_sf"/>
</dbReference>
<dbReference type="FunFam" id="1.10.150.20:FF:000003">
    <property type="entry name" value="DNA polymerase I"/>
    <property type="match status" value="1"/>
</dbReference>
<dbReference type="Gene3D" id="3.30.420.10">
    <property type="entry name" value="Ribonuclease H-like superfamily/Ribonuclease H"/>
    <property type="match status" value="1"/>
</dbReference>
<dbReference type="Gene3D" id="3.40.50.1010">
    <property type="entry name" value="5'-nuclease"/>
    <property type="match status" value="1"/>
</dbReference>
<dbReference type="InterPro" id="IPR002298">
    <property type="entry name" value="DNA_polymerase_A"/>
</dbReference>
<dbReference type="SMART" id="SM00279">
    <property type="entry name" value="HhH2"/>
    <property type="match status" value="1"/>
</dbReference>
<proteinExistence type="inferred from homology"/>
<dbReference type="EC" id="2.7.7.7" evidence="3 16"/>
<dbReference type="FunFam" id="1.10.150.20:FF:000002">
    <property type="entry name" value="DNA polymerase I"/>
    <property type="match status" value="1"/>
</dbReference>
<dbReference type="Gene3D" id="1.10.150.20">
    <property type="entry name" value="5' to 3' exonuclease, C-terminal subdomain"/>
    <property type="match status" value="2"/>
</dbReference>
<dbReference type="Proteomes" id="UP000051439">
    <property type="component" value="Unassembled WGS sequence"/>
</dbReference>
<keyword evidence="11" id="KW-0269">Exonuclease</keyword>
<dbReference type="Gene3D" id="3.30.70.370">
    <property type="match status" value="1"/>
</dbReference>
<reference evidence="21 22" key="1">
    <citation type="journal article" date="2015" name="Genome Announc.">
        <title>Expanding the biotechnology potential of lactobacilli through comparative genomics of 213 strains and associated genera.</title>
        <authorList>
            <person name="Sun Z."/>
            <person name="Harris H.M."/>
            <person name="McCann A."/>
            <person name="Guo C."/>
            <person name="Argimon S."/>
            <person name="Zhang W."/>
            <person name="Yang X."/>
            <person name="Jeffery I.B."/>
            <person name="Cooney J.C."/>
            <person name="Kagawa T.F."/>
            <person name="Liu W."/>
            <person name="Song Y."/>
            <person name="Salvetti E."/>
            <person name="Wrobel A."/>
            <person name="Rasinkangas P."/>
            <person name="Parkhill J."/>
            <person name="Rea M.C."/>
            <person name="O'Sullivan O."/>
            <person name="Ritari J."/>
            <person name="Douillard F.P."/>
            <person name="Paul Ross R."/>
            <person name="Yang R."/>
            <person name="Briner A.E."/>
            <person name="Felis G.E."/>
            <person name="de Vos W.M."/>
            <person name="Barrangou R."/>
            <person name="Klaenhammer T.R."/>
            <person name="Caufield P.W."/>
            <person name="Cui Y."/>
            <person name="Zhang H."/>
            <person name="O'Toole P.W."/>
        </authorList>
    </citation>
    <scope>NUCLEOTIDE SEQUENCE [LARGE SCALE GENOMIC DNA]</scope>
    <source>
        <strain evidence="21 22">DSM 19906</strain>
    </source>
</reference>
<dbReference type="SMART" id="SM00474">
    <property type="entry name" value="35EXOc"/>
    <property type="match status" value="1"/>
</dbReference>
<feature type="domain" description="DNA-directed DNA polymerase family A palm" evidence="20">
    <location>
        <begin position="643"/>
        <end position="849"/>
    </location>
</feature>
<keyword evidence="6 17" id="KW-0548">Nucleotidyltransferase</keyword>
<evidence type="ECO:0000256" key="12">
    <source>
        <dbReference type="ARBA" id="ARBA00022932"/>
    </source>
</evidence>
<protein>
    <recommendedName>
        <fullName evidence="4 16">DNA polymerase I</fullName>
        <ecNumber evidence="3 16">2.7.7.7</ecNumber>
    </recommendedName>
</protein>
<dbReference type="Pfam" id="PF00476">
    <property type="entry name" value="DNA_pol_A"/>
    <property type="match status" value="1"/>
</dbReference>
<dbReference type="SUPFAM" id="SSF47807">
    <property type="entry name" value="5' to 3' exonuclease, C-terminal subdomain"/>
    <property type="match status" value="1"/>
</dbReference>
<dbReference type="InterPro" id="IPR020046">
    <property type="entry name" value="5-3_exonucl_a-hlix_arch_N"/>
</dbReference>
<dbReference type="InterPro" id="IPR020045">
    <property type="entry name" value="DNA_polI_H3TH"/>
</dbReference>
<dbReference type="InterPro" id="IPR054690">
    <property type="entry name" value="DNA_polI_exonuclease"/>
</dbReference>
<dbReference type="CDD" id="cd09898">
    <property type="entry name" value="H3TH_53EXO"/>
    <property type="match status" value="1"/>
</dbReference>
<dbReference type="NCBIfam" id="NF004397">
    <property type="entry name" value="PRK05755.1"/>
    <property type="match status" value="1"/>
</dbReference>
<keyword evidence="14 17" id="KW-0234">DNA repair</keyword>
<dbReference type="GO" id="GO:0003677">
    <property type="term" value="F:DNA binding"/>
    <property type="evidence" value="ECO:0007669"/>
    <property type="project" value="UniProtKB-UniRule"/>
</dbReference>
<gene>
    <name evidence="17" type="primary">polA</name>
    <name evidence="21" type="ORF">FC98_GL000258</name>
</gene>
<dbReference type="GO" id="GO:0006261">
    <property type="term" value="P:DNA-templated DNA replication"/>
    <property type="evidence" value="ECO:0007669"/>
    <property type="project" value="UniProtKB-UniRule"/>
</dbReference>
<keyword evidence="5 17" id="KW-0808">Transferase</keyword>
<evidence type="ECO:0000313" key="21">
    <source>
        <dbReference type="EMBL" id="KRL23530.1"/>
    </source>
</evidence>
<dbReference type="PANTHER" id="PTHR10133:SF27">
    <property type="entry name" value="DNA POLYMERASE NU"/>
    <property type="match status" value="1"/>
</dbReference>
<dbReference type="CDD" id="cd09859">
    <property type="entry name" value="PIN_53EXO"/>
    <property type="match status" value="1"/>
</dbReference>
<dbReference type="Pfam" id="PF02739">
    <property type="entry name" value="5_3_exonuc_N"/>
    <property type="match status" value="1"/>
</dbReference>
<keyword evidence="8" id="KW-0540">Nuclease</keyword>
<dbReference type="GO" id="GO:0008409">
    <property type="term" value="F:5'-3' exonuclease activity"/>
    <property type="evidence" value="ECO:0007669"/>
    <property type="project" value="InterPro"/>
</dbReference>
<evidence type="ECO:0000259" key="18">
    <source>
        <dbReference type="SMART" id="SM00474"/>
    </source>
</evidence>
<evidence type="ECO:0000256" key="15">
    <source>
        <dbReference type="ARBA" id="ARBA00049244"/>
    </source>
</evidence>
<dbReference type="InterPro" id="IPR036279">
    <property type="entry name" value="5-3_exonuclease_C_sf"/>
</dbReference>
<dbReference type="InterPro" id="IPR012337">
    <property type="entry name" value="RNaseH-like_sf"/>
</dbReference>
<evidence type="ECO:0000256" key="4">
    <source>
        <dbReference type="ARBA" id="ARBA00020311"/>
    </source>
</evidence>
<dbReference type="InterPro" id="IPR002421">
    <property type="entry name" value="5-3_exonuclease"/>
</dbReference>
<dbReference type="Gene3D" id="1.20.1060.10">
    <property type="entry name" value="Taq DNA Polymerase, Chain T, domain 4"/>
    <property type="match status" value="1"/>
</dbReference>
<evidence type="ECO:0000256" key="10">
    <source>
        <dbReference type="ARBA" id="ARBA00022801"/>
    </source>
</evidence>
<feature type="domain" description="5'-3' exonuclease" evidence="19">
    <location>
        <begin position="3"/>
        <end position="267"/>
    </location>
</feature>
<dbReference type="PANTHER" id="PTHR10133">
    <property type="entry name" value="DNA POLYMERASE I"/>
    <property type="match status" value="1"/>
</dbReference>
<accession>A0A0R1P1C7</accession>
<evidence type="ECO:0000256" key="5">
    <source>
        <dbReference type="ARBA" id="ARBA00022679"/>
    </source>
</evidence>
<dbReference type="PATRIC" id="fig|1423766.4.peg.256"/>
<evidence type="ECO:0000256" key="9">
    <source>
        <dbReference type="ARBA" id="ARBA00022763"/>
    </source>
</evidence>